<proteinExistence type="predicted"/>
<dbReference type="AlphaFoldDB" id="A0A3A3FTC7"/>
<dbReference type="RefSeq" id="WP_119768989.1">
    <property type="nucleotide sequence ID" value="NZ_QYUO01000001.1"/>
</dbReference>
<dbReference type="Proteomes" id="UP000265955">
    <property type="component" value="Unassembled WGS sequence"/>
</dbReference>
<protein>
    <submittedName>
        <fullName evidence="1">Uncharacterized protein</fullName>
    </submittedName>
</protein>
<comment type="caution">
    <text evidence="1">The sequence shown here is derived from an EMBL/GenBank/DDBJ whole genome shotgun (WGS) entry which is preliminary data.</text>
</comment>
<evidence type="ECO:0000313" key="2">
    <source>
        <dbReference type="Proteomes" id="UP000265955"/>
    </source>
</evidence>
<gene>
    <name evidence="1" type="ORF">D3871_11365</name>
</gene>
<dbReference type="EMBL" id="QYUO01000001">
    <property type="protein sequence ID" value="RJF99043.1"/>
    <property type="molecule type" value="Genomic_DNA"/>
</dbReference>
<keyword evidence="2" id="KW-1185">Reference proteome</keyword>
<accession>A0A3A3FTC7</accession>
<evidence type="ECO:0000313" key="1">
    <source>
        <dbReference type="EMBL" id="RJF99043.1"/>
    </source>
</evidence>
<dbReference type="OrthoDB" id="9996306at2"/>
<sequence length="93" mass="10501">MSGQFKVGEIAIVQNVECELNGTECEVIEVYEPSFELDGIEYAYAVLCIDGKTYSAAQKNLRKKNPPAQFDGELRIMQLFEVTPIRKPEMEPV</sequence>
<organism evidence="1 2">
    <name type="scientific">Noviherbaspirillum saxi</name>
    <dbReference type="NCBI Taxonomy" id="2320863"/>
    <lineage>
        <taxon>Bacteria</taxon>
        <taxon>Pseudomonadati</taxon>
        <taxon>Pseudomonadota</taxon>
        <taxon>Betaproteobacteria</taxon>
        <taxon>Burkholderiales</taxon>
        <taxon>Oxalobacteraceae</taxon>
        <taxon>Noviherbaspirillum</taxon>
    </lineage>
</organism>
<reference evidence="2" key="1">
    <citation type="submission" date="2018-09" db="EMBL/GenBank/DDBJ databases">
        <authorList>
            <person name="Zhu H."/>
        </authorList>
    </citation>
    <scope>NUCLEOTIDE SEQUENCE [LARGE SCALE GENOMIC DNA]</scope>
    <source>
        <strain evidence="2">K1R23-30</strain>
    </source>
</reference>
<name>A0A3A3FTC7_9BURK</name>